<dbReference type="Gene3D" id="3.40.30.10">
    <property type="entry name" value="Glutaredoxin"/>
    <property type="match status" value="1"/>
</dbReference>
<organism evidence="8 9">
    <name type="scientific">Guptibacillus hwajinpoensis</name>
    <dbReference type="NCBI Taxonomy" id="208199"/>
    <lineage>
        <taxon>Bacteria</taxon>
        <taxon>Bacillati</taxon>
        <taxon>Bacillota</taxon>
        <taxon>Bacilli</taxon>
        <taxon>Bacillales</taxon>
        <taxon>Guptibacillaceae</taxon>
        <taxon>Guptibacillus</taxon>
    </lineage>
</organism>
<protein>
    <recommendedName>
        <fullName evidence="7">Thioredoxin-like fold domain-containing protein</fullName>
    </recommendedName>
</protein>
<gene>
    <name evidence="8" type="ORF">AB986_20520</name>
</gene>
<keyword evidence="9" id="KW-1185">Reference proteome</keyword>
<keyword evidence="3" id="KW-0560">Oxidoreductase</keyword>
<dbReference type="Proteomes" id="UP000035996">
    <property type="component" value="Unassembled WGS sequence"/>
</dbReference>
<keyword evidence="5" id="KW-0676">Redox-active center</keyword>
<dbReference type="AlphaFoldDB" id="A0A0J6CHY8"/>
<accession>A0A0J6CHY8</accession>
<keyword evidence="6" id="KW-1133">Transmembrane helix</keyword>
<comment type="caution">
    <text evidence="8">The sequence shown here is derived from an EMBL/GenBank/DDBJ whole genome shotgun (WGS) entry which is preliminary data.</text>
</comment>
<evidence type="ECO:0000313" key="8">
    <source>
        <dbReference type="EMBL" id="KMM35841.1"/>
    </source>
</evidence>
<proteinExistence type="inferred from homology"/>
<name>A0A0J6CHY8_9BACL</name>
<dbReference type="OrthoDB" id="117402at2"/>
<evidence type="ECO:0000256" key="3">
    <source>
        <dbReference type="ARBA" id="ARBA00023002"/>
    </source>
</evidence>
<evidence type="ECO:0000313" key="9">
    <source>
        <dbReference type="Proteomes" id="UP000035996"/>
    </source>
</evidence>
<dbReference type="InterPro" id="IPR036249">
    <property type="entry name" value="Thioredoxin-like_sf"/>
</dbReference>
<dbReference type="STRING" id="157733.AB986_20520"/>
<dbReference type="Pfam" id="PF13462">
    <property type="entry name" value="Thioredoxin_4"/>
    <property type="match status" value="1"/>
</dbReference>
<evidence type="ECO:0000256" key="4">
    <source>
        <dbReference type="ARBA" id="ARBA00023157"/>
    </source>
</evidence>
<sequence length="218" mass="24702">MAKKKLKKSVKWLLVIIGIVTPLALLFLLNQSSVKNESITKNQPYLGEEIAPVEVIEFGDYKCSSCKSLNQSFFPLIQEELIATGKVKFYFIHYPYINEDSKRTAEFAEVVYEELGNDVFWQFHHVLYDQQPNKAEQKDVFTIAFLEETLGGLVSEEETTQVVKAYETGLGEKAVELDLAYADKVGVNSAPSLYVDGKRFKGSTMAEFKKMVEESTNE</sequence>
<evidence type="ECO:0000259" key="7">
    <source>
        <dbReference type="Pfam" id="PF13462"/>
    </source>
</evidence>
<evidence type="ECO:0000256" key="1">
    <source>
        <dbReference type="ARBA" id="ARBA00005791"/>
    </source>
</evidence>
<dbReference type="SUPFAM" id="SSF52833">
    <property type="entry name" value="Thioredoxin-like"/>
    <property type="match status" value="1"/>
</dbReference>
<dbReference type="PANTHER" id="PTHR13887:SF14">
    <property type="entry name" value="DISULFIDE BOND FORMATION PROTEIN D"/>
    <property type="match status" value="1"/>
</dbReference>
<feature type="transmembrane region" description="Helical" evidence="6">
    <location>
        <begin position="12"/>
        <end position="29"/>
    </location>
</feature>
<evidence type="ECO:0000256" key="5">
    <source>
        <dbReference type="ARBA" id="ARBA00023284"/>
    </source>
</evidence>
<evidence type="ECO:0000256" key="2">
    <source>
        <dbReference type="ARBA" id="ARBA00022729"/>
    </source>
</evidence>
<dbReference type="GO" id="GO:0016491">
    <property type="term" value="F:oxidoreductase activity"/>
    <property type="evidence" value="ECO:0007669"/>
    <property type="project" value="UniProtKB-KW"/>
</dbReference>
<reference evidence="8" key="1">
    <citation type="submission" date="2015-06" db="EMBL/GenBank/DDBJ databases">
        <authorList>
            <person name="Liu B."/>
            <person name="Wang J."/>
            <person name="Zhu Y."/>
            <person name="Liu G."/>
            <person name="Chen Q."/>
            <person name="Zheng C."/>
            <person name="Che J."/>
            <person name="Ge C."/>
            <person name="Shi H."/>
            <person name="Pan Z."/>
            <person name="Liu X."/>
        </authorList>
    </citation>
    <scope>NUCLEOTIDE SEQUENCE [LARGE SCALE GENOMIC DNA]</scope>
    <source>
        <strain evidence="8">DSM 16346</strain>
    </source>
</reference>
<dbReference type="RefSeq" id="WP_048313516.1">
    <property type="nucleotide sequence ID" value="NZ_CP119526.1"/>
</dbReference>
<dbReference type="InterPro" id="IPR012336">
    <property type="entry name" value="Thioredoxin-like_fold"/>
</dbReference>
<feature type="domain" description="Thioredoxin-like fold" evidence="7">
    <location>
        <begin position="41"/>
        <end position="213"/>
    </location>
</feature>
<dbReference type="EMBL" id="LELK01000015">
    <property type="protein sequence ID" value="KMM35841.1"/>
    <property type="molecule type" value="Genomic_DNA"/>
</dbReference>
<dbReference type="PANTHER" id="PTHR13887">
    <property type="entry name" value="GLUTATHIONE S-TRANSFERASE KAPPA"/>
    <property type="match status" value="1"/>
</dbReference>
<comment type="similarity">
    <text evidence="1">Belongs to the thioredoxin family. DsbA subfamily.</text>
</comment>
<evidence type="ECO:0000256" key="6">
    <source>
        <dbReference type="SAM" id="Phobius"/>
    </source>
</evidence>
<keyword evidence="4" id="KW-1015">Disulfide bond</keyword>
<keyword evidence="2" id="KW-0732">Signal</keyword>
<keyword evidence="6" id="KW-0812">Transmembrane</keyword>
<keyword evidence="6" id="KW-0472">Membrane</keyword>